<evidence type="ECO:0000313" key="1">
    <source>
        <dbReference type="EMBL" id="HGF99996.1"/>
    </source>
</evidence>
<proteinExistence type="predicted"/>
<reference evidence="1" key="1">
    <citation type="journal article" date="2020" name="mSystems">
        <title>Genome- and Community-Level Interaction Insights into Carbon Utilization and Element Cycling Functions of Hydrothermarchaeota in Hydrothermal Sediment.</title>
        <authorList>
            <person name="Zhou Z."/>
            <person name="Liu Y."/>
            <person name="Xu W."/>
            <person name="Pan J."/>
            <person name="Luo Z.H."/>
            <person name="Li M."/>
        </authorList>
    </citation>
    <scope>NUCLEOTIDE SEQUENCE [LARGE SCALE GENOMIC DNA]</scope>
    <source>
        <strain evidence="1">SpSt-374</strain>
    </source>
</reference>
<sequence>MQSIHLKTTVGTDGVLRVQLPPEYQDRELEAIVILELLPKSELETPPKASGWQPGFFEEVVGGWVGEPLVREDQGDYEVRETLF</sequence>
<accession>A0A7C3VI81</accession>
<dbReference type="EMBL" id="DSPX01000043">
    <property type="protein sequence ID" value="HGF99996.1"/>
    <property type="molecule type" value="Genomic_DNA"/>
</dbReference>
<organism evidence="1">
    <name type="scientific">Planktothricoides sp. SpSt-374</name>
    <dbReference type="NCBI Taxonomy" id="2282167"/>
    <lineage>
        <taxon>Bacteria</taxon>
        <taxon>Bacillati</taxon>
        <taxon>Cyanobacteriota</taxon>
        <taxon>Cyanophyceae</taxon>
        <taxon>Oscillatoriophycideae</taxon>
        <taxon>Oscillatoriales</taxon>
        <taxon>Oscillatoriaceae</taxon>
        <taxon>Planktothricoides</taxon>
    </lineage>
</organism>
<dbReference type="AlphaFoldDB" id="A0A7C3VI81"/>
<name>A0A7C3VI81_9CYAN</name>
<protein>
    <submittedName>
        <fullName evidence="1">Uncharacterized protein</fullName>
    </submittedName>
</protein>
<comment type="caution">
    <text evidence="1">The sequence shown here is derived from an EMBL/GenBank/DDBJ whole genome shotgun (WGS) entry which is preliminary data.</text>
</comment>
<gene>
    <name evidence="1" type="ORF">ENR15_04860</name>
</gene>